<proteinExistence type="predicted"/>
<name>A0A2C9ERX4_PSEPH</name>
<dbReference type="HOGENOM" id="CLU_062617_0_0_6"/>
<protein>
    <recommendedName>
        <fullName evidence="3">DUF3298 domain-containing protein</fullName>
    </recommendedName>
</protein>
<evidence type="ECO:0000313" key="1">
    <source>
        <dbReference type="EMBL" id="AGL86349.1"/>
    </source>
</evidence>
<gene>
    <name evidence="1" type="ORF">PFLCHA0_c45980</name>
</gene>
<evidence type="ECO:0008006" key="3">
    <source>
        <dbReference type="Google" id="ProtNLM"/>
    </source>
</evidence>
<dbReference type="KEGG" id="pprc:PFLCHA0_c45980"/>
<reference evidence="2" key="1">
    <citation type="journal article" date="2014" name="Genome Announc.">
        <title>Full-genome sequence of the plant growth-promoting bacterium Pseudomonas protegens CHA0.</title>
        <authorList>
            <person name="Jousset A."/>
            <person name="Schuldes J."/>
            <person name="Keel C."/>
            <person name="Maurhofer M."/>
            <person name="Daniel R."/>
            <person name="Scheu S."/>
            <person name="Thuermer A."/>
        </authorList>
    </citation>
    <scope>NUCLEOTIDE SEQUENCE [LARGE SCALE GENOMIC DNA]</scope>
    <source>
        <strain evidence="2">DSM 19095 / LMG 27888 / CFBP 6595 / CHA0</strain>
    </source>
</reference>
<organism evidence="1 2">
    <name type="scientific">Pseudomonas protegens (strain DSM 19095 / LMG 27888 / CFBP 6595 / CHA0)</name>
    <dbReference type="NCBI Taxonomy" id="1124983"/>
    <lineage>
        <taxon>Bacteria</taxon>
        <taxon>Pseudomonadati</taxon>
        <taxon>Pseudomonadota</taxon>
        <taxon>Gammaproteobacteria</taxon>
        <taxon>Pseudomonadales</taxon>
        <taxon>Pseudomonadaceae</taxon>
        <taxon>Pseudomonas</taxon>
    </lineage>
</organism>
<sequence length="399" mass="44571">MFNGLMRQILGALLLCIYLQGLQASPSRQVLSGTLGKMPIVLEINTGDPKDVTGRYFYQKYHHDLALNGTLVGQALELREGGGRPDDEQAALPTFKLQQTADGWQGQWQDSKGKTLDVQLSTAKAEAPKPDALPYLAQLYPNDLYEYLRLQGLALKQGKQQSFMGYTLQWWSEPGSKLSMFKVVGGYPEAQQQRLNQLLMERLWREVSAYHECLLGAGSQEGEFMQTVKPQFFSAAVLSVNISTSYSCGGAHPDFGDSPMNIDVNSGHPLSLSDVLWVGQGKPLLHSDRNGKGDTRLTEAERTGLYEYTQEKLAPWLVQQFRALYPAKMREPTDPDEGCNYSDESVWGDNSWYFTPKGLFLKAYFPRVARACDGPEWAVLPYALVRKHPGAVALELPKH</sequence>
<evidence type="ECO:0000313" key="2">
    <source>
        <dbReference type="Proteomes" id="UP000013940"/>
    </source>
</evidence>
<dbReference type="AlphaFoldDB" id="A0A2C9ERX4"/>
<dbReference type="eggNOG" id="ENOG502Z9NR">
    <property type="taxonomic scope" value="Bacteria"/>
</dbReference>
<dbReference type="GeneID" id="57477603"/>
<accession>A0A2C9ERX4</accession>
<dbReference type="RefSeq" id="WP_015636685.1">
    <property type="nucleotide sequence ID" value="NC_021237.1"/>
</dbReference>
<dbReference type="Proteomes" id="UP000013940">
    <property type="component" value="Chromosome"/>
</dbReference>
<dbReference type="EMBL" id="CP003190">
    <property type="protein sequence ID" value="AGL86349.1"/>
    <property type="molecule type" value="Genomic_DNA"/>
</dbReference>